<dbReference type="OrthoDB" id="4516955at2"/>
<proteinExistence type="predicted"/>
<dbReference type="InterPro" id="IPR024516">
    <property type="entry name" value="Mce_C"/>
</dbReference>
<dbReference type="Proteomes" id="UP000317344">
    <property type="component" value="Chromosome"/>
</dbReference>
<evidence type="ECO:0000259" key="3">
    <source>
        <dbReference type="Pfam" id="PF02470"/>
    </source>
</evidence>
<feature type="region of interest" description="Disordered" evidence="1">
    <location>
        <begin position="380"/>
        <end position="440"/>
    </location>
</feature>
<name>A0A516X1A1_9ACTN</name>
<dbReference type="AlphaFoldDB" id="A0A516X1A1"/>
<protein>
    <submittedName>
        <fullName evidence="5">MCE family protein</fullName>
    </submittedName>
</protein>
<feature type="domain" description="Mce/MlaD" evidence="3">
    <location>
        <begin position="33"/>
        <end position="107"/>
    </location>
</feature>
<dbReference type="Gene3D" id="1.10.287.950">
    <property type="entry name" value="Methyl-accepting chemotaxis protein"/>
    <property type="match status" value="1"/>
</dbReference>
<feature type="transmembrane region" description="Helical" evidence="2">
    <location>
        <begin position="7"/>
        <end position="28"/>
    </location>
</feature>
<reference evidence="5 6" key="2">
    <citation type="submission" date="2019-07" db="EMBL/GenBank/DDBJ databases">
        <authorList>
            <person name="Huang Y."/>
        </authorList>
    </citation>
    <scope>NUCLEOTIDE SEQUENCE [LARGE SCALE GENOMIC DNA]</scope>
    <source>
        <strain evidence="5 6">HY188</strain>
    </source>
</reference>
<organism evidence="5 6">
    <name type="scientific">Tomitella fengzijianii</name>
    <dbReference type="NCBI Taxonomy" id="2597660"/>
    <lineage>
        <taxon>Bacteria</taxon>
        <taxon>Bacillati</taxon>
        <taxon>Actinomycetota</taxon>
        <taxon>Actinomycetes</taxon>
        <taxon>Mycobacteriales</taxon>
        <taxon>Tomitella</taxon>
    </lineage>
</organism>
<reference evidence="5 6" key="1">
    <citation type="submission" date="2019-07" db="EMBL/GenBank/DDBJ databases">
        <title>Tomitella cavernea sp. nov., an actinomycete isolated from soil.</title>
        <authorList>
            <person name="Cheng J."/>
        </authorList>
    </citation>
    <scope>NUCLEOTIDE SEQUENCE [LARGE SCALE GENOMIC DNA]</scope>
    <source>
        <strain evidence="5 6">HY188</strain>
    </source>
</reference>
<evidence type="ECO:0000259" key="4">
    <source>
        <dbReference type="Pfam" id="PF11887"/>
    </source>
</evidence>
<keyword evidence="2" id="KW-0812">Transmembrane</keyword>
<dbReference type="InterPro" id="IPR003399">
    <property type="entry name" value="Mce/MlaD"/>
</dbReference>
<sequence>MTAYKGYLRSVIAVVLVLLVGVSAWLVWPGNQRYTVTAYFTSATGIYEGDSVRVLGVPVGEITSITPDGTRSKFELSIDKGVDLPAQATAIVVAQSLVTSRFVQLTPVYTGGEKLEDDAVIPIDRTAVPVEWDEIKKELSKLTEALGPKGDEPGALTDFLNVTGDTLDGNGQRIHDTIKELAAAMNTFSDGSTDLFGTIKNLQVFVNALADSNQQIVSVSGHLARVSDVLADSNQQLDSSLKSLDTAVQDVKGFLTDNRSELSRSIKELSEFTSVIAKKKDRLGQLLHVGPTGLVNFYNIYQPYQGTFTGAIALNNTSNLVDMVCGAMGGSDGTGPNPDVDTCIKALAPVIGSIAMNYPPAGTNPITGITATPDQVVYTDPSMHDVPKLEPPRLLPNATPLSDADIRRTDGGDGKTDADATPGSGLGDLLNPVLPEGGGD</sequence>
<feature type="compositionally biased region" description="Basic and acidic residues" evidence="1">
    <location>
        <begin position="382"/>
        <end position="391"/>
    </location>
</feature>
<keyword evidence="2" id="KW-0472">Membrane</keyword>
<dbReference type="PANTHER" id="PTHR33371">
    <property type="entry name" value="INTERMEMBRANE PHOSPHOLIPID TRANSPORT SYSTEM BINDING PROTEIN MLAD-RELATED"/>
    <property type="match status" value="1"/>
</dbReference>
<dbReference type="InterPro" id="IPR052336">
    <property type="entry name" value="MlaD_Phospholipid_Transporter"/>
</dbReference>
<keyword evidence="2" id="KW-1133">Transmembrane helix</keyword>
<dbReference type="RefSeq" id="WP_143906911.1">
    <property type="nucleotide sequence ID" value="NZ_CP041765.1"/>
</dbReference>
<feature type="compositionally biased region" description="Basic and acidic residues" evidence="1">
    <location>
        <begin position="404"/>
        <end position="418"/>
    </location>
</feature>
<gene>
    <name evidence="5" type="ORF">FO059_05090</name>
</gene>
<dbReference type="Pfam" id="PF11887">
    <property type="entry name" value="Mce4_CUP1"/>
    <property type="match status" value="1"/>
</dbReference>
<dbReference type="NCBIfam" id="TIGR00996">
    <property type="entry name" value="Mtu_fam_mce"/>
    <property type="match status" value="1"/>
</dbReference>
<evidence type="ECO:0000256" key="1">
    <source>
        <dbReference type="SAM" id="MobiDB-lite"/>
    </source>
</evidence>
<dbReference type="PANTHER" id="PTHR33371:SF4">
    <property type="entry name" value="INTERMEMBRANE PHOSPHOLIPID TRANSPORT SYSTEM BINDING PROTEIN MLAD"/>
    <property type="match status" value="1"/>
</dbReference>
<dbReference type="InterPro" id="IPR005693">
    <property type="entry name" value="Mce"/>
</dbReference>
<accession>A0A516X1A1</accession>
<evidence type="ECO:0000313" key="5">
    <source>
        <dbReference type="EMBL" id="QDQ96833.1"/>
    </source>
</evidence>
<dbReference type="Pfam" id="PF02470">
    <property type="entry name" value="MlaD"/>
    <property type="match status" value="1"/>
</dbReference>
<dbReference type="KEGG" id="toy:FO059_05090"/>
<feature type="domain" description="Mammalian cell entry C-terminal" evidence="4">
    <location>
        <begin position="113"/>
        <end position="287"/>
    </location>
</feature>
<evidence type="ECO:0000313" key="6">
    <source>
        <dbReference type="Proteomes" id="UP000317344"/>
    </source>
</evidence>
<evidence type="ECO:0000256" key="2">
    <source>
        <dbReference type="SAM" id="Phobius"/>
    </source>
</evidence>
<dbReference type="GO" id="GO:0005576">
    <property type="term" value="C:extracellular region"/>
    <property type="evidence" value="ECO:0007669"/>
    <property type="project" value="TreeGrafter"/>
</dbReference>
<keyword evidence="6" id="KW-1185">Reference proteome</keyword>
<dbReference type="EMBL" id="CP041765">
    <property type="protein sequence ID" value="QDQ96833.1"/>
    <property type="molecule type" value="Genomic_DNA"/>
</dbReference>